<accession>A0A0E1NIZ2</accession>
<dbReference type="EMBL" id="CP068146">
    <property type="protein sequence ID" value="QQU45699.1"/>
    <property type="molecule type" value="Genomic_DNA"/>
</dbReference>
<name>A0A0E1NIZ2_YEREN</name>
<dbReference type="InterPro" id="IPR021747">
    <property type="entry name" value="DUF3313"/>
</dbReference>
<sequence length="227" mass="24717">MAILNSYKIAALFTIGIFVAGCTSNVTTSAQYSGFINDYSKLQEAESASGQKVLRWVSPDFNAKKYTGVYYTPLVYYPSSTPTHRVNQKTLDEILAYANKRLKEAVSHQLPLVNSPKRRNTLIVRAAITAVSAEDKNLEVYEMIPIAAVIAGTMAASGNRAQQAALYLEVQVIDSNTGKPVIVVVRKAYGKEVSNSGEPITANEVKSTIDGLVYDIINFKAKSQPTS</sequence>
<dbReference type="Pfam" id="PF11769">
    <property type="entry name" value="DUF3313"/>
    <property type="match status" value="1"/>
</dbReference>
<feature type="signal peptide" evidence="1">
    <location>
        <begin position="1"/>
        <end position="20"/>
    </location>
</feature>
<keyword evidence="2" id="KW-0449">Lipoprotein</keyword>
<dbReference type="AlphaFoldDB" id="A0A0E1NIZ2"/>
<dbReference type="GeneID" id="31410399"/>
<proteinExistence type="predicted"/>
<gene>
    <name evidence="2" type="ORF">ERS137941_00511</name>
    <name evidence="3" type="ORF">I6I39_11860</name>
</gene>
<reference evidence="2 4" key="1">
    <citation type="submission" date="2015-03" db="EMBL/GenBank/DDBJ databases">
        <authorList>
            <person name="Murphy D."/>
        </authorList>
    </citation>
    <scope>NUCLEOTIDE SEQUENCE [LARGE SCALE GENOMIC DNA]</scope>
    <source>
        <strain evidence="2 4">IP26249</strain>
    </source>
</reference>
<dbReference type="OMA" id="SGHRTQN"/>
<protein>
    <submittedName>
        <fullName evidence="3">DUF3313 domain-containing protein</fullName>
    </submittedName>
    <submittedName>
        <fullName evidence="2">Putative outer membrane lipoprotein</fullName>
    </submittedName>
</protein>
<organism evidence="2 4">
    <name type="scientific">Yersinia enterocolitica</name>
    <dbReference type="NCBI Taxonomy" id="630"/>
    <lineage>
        <taxon>Bacteria</taxon>
        <taxon>Pseudomonadati</taxon>
        <taxon>Pseudomonadota</taxon>
        <taxon>Gammaproteobacteria</taxon>
        <taxon>Enterobacterales</taxon>
        <taxon>Yersiniaceae</taxon>
        <taxon>Yersinia</taxon>
    </lineage>
</organism>
<evidence type="ECO:0000313" key="2">
    <source>
        <dbReference type="EMBL" id="CFQ53213.1"/>
    </source>
</evidence>
<evidence type="ECO:0000313" key="4">
    <source>
        <dbReference type="Proteomes" id="UP000048841"/>
    </source>
</evidence>
<evidence type="ECO:0000313" key="5">
    <source>
        <dbReference type="Proteomes" id="UP000595309"/>
    </source>
</evidence>
<dbReference type="Proteomes" id="UP000048841">
    <property type="component" value="Unassembled WGS sequence"/>
</dbReference>
<evidence type="ECO:0000313" key="3">
    <source>
        <dbReference type="EMBL" id="QQU45699.1"/>
    </source>
</evidence>
<dbReference type="RefSeq" id="WP_005157237.1">
    <property type="nucleotide sequence ID" value="NZ_CGBC01000005.1"/>
</dbReference>
<dbReference type="PATRIC" id="fig|630.129.peg.700"/>
<feature type="chain" id="PRO_5036292685" evidence="1">
    <location>
        <begin position="21"/>
        <end position="227"/>
    </location>
</feature>
<keyword evidence="1" id="KW-0732">Signal</keyword>
<dbReference type="KEGG" id="yet:CH48_2367"/>
<dbReference type="Proteomes" id="UP000595309">
    <property type="component" value="Chromosome"/>
</dbReference>
<reference evidence="3 5" key="2">
    <citation type="submission" date="2021-01" db="EMBL/GenBank/DDBJ databases">
        <title>FDA dAtabase for Regulatory Grade micrObial Sequences (FDA-ARGOS): Supporting development and validation of Infectious Disease Dx tests.</title>
        <authorList>
            <person name="Blissenbach B."/>
            <person name="Krut O."/>
            <person name="Tallon L."/>
            <person name="Sadzewicz L."/>
            <person name="Zhao X."/>
            <person name="Boylan J."/>
            <person name="Ott S."/>
            <person name="Bowen H."/>
            <person name="Vavikolanu K."/>
            <person name="Mehta A."/>
            <person name="Aluvathingal J."/>
            <person name="Nadendla S."/>
            <person name="Yan Y."/>
            <person name="Sichtig H."/>
        </authorList>
    </citation>
    <scope>NUCLEOTIDE SEQUENCE [LARGE SCALE GENOMIC DNA]</scope>
    <source>
        <strain evidence="3 5">FDAARGOS_1082</strain>
    </source>
</reference>
<evidence type="ECO:0000256" key="1">
    <source>
        <dbReference type="SAM" id="SignalP"/>
    </source>
</evidence>
<dbReference type="EMBL" id="CGBR01000002">
    <property type="protein sequence ID" value="CFQ53213.1"/>
    <property type="molecule type" value="Genomic_DNA"/>
</dbReference>